<dbReference type="PANTHER" id="PTHR47308:SF1">
    <property type="entry name" value="NUCLEAR GTPASE SLIP-GC"/>
    <property type="match status" value="1"/>
</dbReference>
<protein>
    <submittedName>
        <fullName evidence="4">Nuclear GTPase SLIP-GC</fullName>
    </submittedName>
</protein>
<keyword evidence="1" id="KW-0175">Coiled coil</keyword>
<dbReference type="Proteomes" id="UP000265160">
    <property type="component" value="Unplaced"/>
</dbReference>
<feature type="coiled-coil region" evidence="1">
    <location>
        <begin position="687"/>
        <end position="740"/>
    </location>
</feature>
<evidence type="ECO:0000256" key="1">
    <source>
        <dbReference type="SAM" id="Coils"/>
    </source>
</evidence>
<dbReference type="InterPro" id="IPR053082">
    <property type="entry name" value="Nuclear_GTPase_SLIP-GC"/>
</dbReference>
<dbReference type="InterPro" id="IPR045063">
    <property type="entry name" value="Dynamin_N"/>
</dbReference>
<dbReference type="GeneTree" id="ENSGT00390000007091"/>
<dbReference type="GO" id="GO:0003924">
    <property type="term" value="F:GTPase activity"/>
    <property type="evidence" value="ECO:0007669"/>
    <property type="project" value="TreeGrafter"/>
</dbReference>
<dbReference type="Ensembl" id="ENSMZET00005032454.1">
    <property type="protein sequence ID" value="ENSMZEP00005031434.1"/>
    <property type="gene ID" value="ENSMZEG00005023434.1"/>
</dbReference>
<dbReference type="GeneID" id="101474324"/>
<feature type="region of interest" description="Disordered" evidence="2">
    <location>
        <begin position="120"/>
        <end position="148"/>
    </location>
</feature>
<dbReference type="Gene3D" id="3.40.50.300">
    <property type="entry name" value="P-loop containing nucleotide triphosphate hydrolases"/>
    <property type="match status" value="1"/>
</dbReference>
<evidence type="ECO:0000313" key="4">
    <source>
        <dbReference type="Ensembl" id="ENSMZEP00005031434.1"/>
    </source>
</evidence>
<proteinExistence type="predicted"/>
<sequence length="864" mass="98304">MSNPQNLQSAQILVQMMAELATLQQQQAVVYRRHLEDLQAQTEQQTRVLQNFLAQFGAAANLPHLDRLKLSSQDQRCRFCGCRMGARSPAGEGEQNSNQETVIPFQCKQEHEQAAGLVKVLPSTSDTGKRKSDLQSDPSRLQSPAKRQRLSMPGFEEAIIFSDVKSIMKFVHSRLNDQDKLSAFLKKKISDLETDKRELVGVFGKTGAGKSSLINAIIKEKNLLPSGSVNACTSVMIKVEANTRSSKYEAEIEFITKEEWRDELWSFRQFLDNNKNQEKEDDDYHDAVEKLSALYGQEWRRSFENPMDSKYFKEIPEFLQSRRKMLTYESANELSAQFVKYTRSESKQGEGDEGKKWFWPLVKCVTVRVPNNPFLQHVTLVDLPGNGDCNKSRDQMWKGIVGDCSTVWIVTEINRAASEKEAWEILESVSSLIGNGGKCQQIHFICNKSDLLDDSDDLSSADIHDRIVKRNIQAKDGVRKEFNKRSKIKKHFHDDSFRVFTVSSKEFLKGKHLSPEETEITKLQGFLQELNDCHSETINYVNGAYGILSLIQGANSRGVGDKKGRICAKLEIIMILQLDNVRKEMEKTFLAFEKCLADGVEKSKRSYGEKLKNLLYQGRNSGFCGVLKQVVENGGVYKPKKGKLINLNMKLASCLTDSIDEEFRKTFLNDSECGAFNGVIKTFSLNTDSLIEKYKNTELQLRFLKTEEEKMKAKLNRIIRKQKKKVYSSLTETIENIMEEGYCKAAEFKGEGMLYCMRETIKNHVHSKKDMFEQAKNTMLEKLHDLMENILDILEKTTKESIKCSFKTDGSLLPDVSTELDMVKKHYDQLAGTPDDEVSLTGFADWVETAEAWSQTGFPRGSAD</sequence>
<dbReference type="KEGG" id="mze:101474324"/>
<dbReference type="SUPFAM" id="SSF52540">
    <property type="entry name" value="P-loop containing nucleoside triphosphate hydrolases"/>
    <property type="match status" value="1"/>
</dbReference>
<dbReference type="InterPro" id="IPR027417">
    <property type="entry name" value="P-loop_NTPase"/>
</dbReference>
<dbReference type="OrthoDB" id="3598281at2759"/>
<name>A0A3P9DAP8_9CICH</name>
<organism evidence="4 5">
    <name type="scientific">Maylandia zebra</name>
    <name type="common">zebra mbuna</name>
    <dbReference type="NCBI Taxonomy" id="106582"/>
    <lineage>
        <taxon>Eukaryota</taxon>
        <taxon>Metazoa</taxon>
        <taxon>Chordata</taxon>
        <taxon>Craniata</taxon>
        <taxon>Vertebrata</taxon>
        <taxon>Euteleostomi</taxon>
        <taxon>Actinopterygii</taxon>
        <taxon>Neopterygii</taxon>
        <taxon>Teleostei</taxon>
        <taxon>Neoteleostei</taxon>
        <taxon>Acanthomorphata</taxon>
        <taxon>Ovalentaria</taxon>
        <taxon>Cichlomorphae</taxon>
        <taxon>Cichliformes</taxon>
        <taxon>Cichlidae</taxon>
        <taxon>African cichlids</taxon>
        <taxon>Pseudocrenilabrinae</taxon>
        <taxon>Haplochromini</taxon>
        <taxon>Maylandia</taxon>
        <taxon>Maylandia zebra complex</taxon>
    </lineage>
</organism>
<reference evidence="4" key="2">
    <citation type="submission" date="2025-09" db="UniProtKB">
        <authorList>
            <consortium name="Ensembl"/>
        </authorList>
    </citation>
    <scope>IDENTIFICATION</scope>
</reference>
<feature type="domain" description="Dynamin N-terminal" evidence="3">
    <location>
        <begin position="200"/>
        <end position="429"/>
    </location>
</feature>
<evidence type="ECO:0000259" key="3">
    <source>
        <dbReference type="Pfam" id="PF00350"/>
    </source>
</evidence>
<dbReference type="Pfam" id="PF00350">
    <property type="entry name" value="Dynamin_N"/>
    <property type="match status" value="1"/>
</dbReference>
<keyword evidence="5" id="KW-1185">Reference proteome</keyword>
<dbReference type="AlphaFoldDB" id="A0A3P9DAP8"/>
<dbReference type="RefSeq" id="XP_004559416.1">
    <property type="nucleotide sequence ID" value="XM_004559359.3"/>
</dbReference>
<evidence type="ECO:0000313" key="5">
    <source>
        <dbReference type="Proteomes" id="UP000265160"/>
    </source>
</evidence>
<evidence type="ECO:0000256" key="2">
    <source>
        <dbReference type="SAM" id="MobiDB-lite"/>
    </source>
</evidence>
<dbReference type="PANTHER" id="PTHR47308">
    <property type="entry name" value="NUCLEAR GTPASE SLIP-GC"/>
    <property type="match status" value="1"/>
</dbReference>
<accession>A0A3P9DAP8</accession>
<dbReference type="STRING" id="106582.ENSMZEP00005031434"/>
<reference evidence="4" key="1">
    <citation type="submission" date="2025-08" db="UniProtKB">
        <authorList>
            <consortium name="Ensembl"/>
        </authorList>
    </citation>
    <scope>IDENTIFICATION</scope>
</reference>